<accession>A0A081CB34</accession>
<evidence type="ECO:0000313" key="1">
    <source>
        <dbReference type="EMBL" id="GAK61789.1"/>
    </source>
</evidence>
<dbReference type="Proteomes" id="UP000030661">
    <property type="component" value="Unassembled WGS sequence"/>
</dbReference>
<keyword evidence="2" id="KW-1185">Reference proteome</keyword>
<organism evidence="1">
    <name type="scientific">Vecturithrix granuli</name>
    <dbReference type="NCBI Taxonomy" id="1499967"/>
    <lineage>
        <taxon>Bacteria</taxon>
        <taxon>Candidatus Moduliflexota</taxon>
        <taxon>Candidatus Vecturitrichia</taxon>
        <taxon>Candidatus Vecturitrichales</taxon>
        <taxon>Candidatus Vecturitrichaceae</taxon>
        <taxon>Candidatus Vecturithrix</taxon>
    </lineage>
</organism>
<evidence type="ECO:0000313" key="2">
    <source>
        <dbReference type="Proteomes" id="UP000030661"/>
    </source>
</evidence>
<gene>
    <name evidence="1" type="ORF">U27_02622</name>
</gene>
<reference evidence="1" key="1">
    <citation type="journal article" date="2015" name="PeerJ">
        <title>First genomic representation of candidate bacterial phylum KSB3 points to enhanced environmental sensing as a trigger of wastewater bulking.</title>
        <authorList>
            <person name="Sekiguchi Y."/>
            <person name="Ohashi A."/>
            <person name="Parks D.H."/>
            <person name="Yamauchi T."/>
            <person name="Tyson G.W."/>
            <person name="Hugenholtz P."/>
        </authorList>
    </citation>
    <scope>NUCLEOTIDE SEQUENCE [LARGE SCALE GENOMIC DNA]</scope>
</reference>
<proteinExistence type="predicted"/>
<dbReference type="HOGENOM" id="CLU_2407302_0_0_0"/>
<dbReference type="AlphaFoldDB" id="A0A081CB34"/>
<sequence>MHPANHGVKHKFIMGNVGVACDGSDKPIVGYLTFDTPNIVHFNAYGNNSSNPRPSIYSPLTVRYRAKHYFDPTKTKMMNAILYKADRFVLVY</sequence>
<protein>
    <submittedName>
        <fullName evidence="1">Uncharacterized protein</fullName>
    </submittedName>
</protein>
<dbReference type="EMBL" id="DF820483">
    <property type="protein sequence ID" value="GAK61789.1"/>
    <property type="molecule type" value="Genomic_DNA"/>
</dbReference>
<dbReference type="STRING" id="1499967.U27_02622"/>
<name>A0A081CB34_VECG1</name>